<feature type="domain" description="C2H2-type" evidence="5">
    <location>
        <begin position="912"/>
        <end position="943"/>
    </location>
</feature>
<comment type="caution">
    <text evidence="6">The sequence shown here is derived from an EMBL/GenBank/DDBJ whole genome shotgun (WGS) entry which is preliminary data.</text>
</comment>
<evidence type="ECO:0000313" key="6">
    <source>
        <dbReference type="EMBL" id="KAK3281864.1"/>
    </source>
</evidence>
<feature type="compositionally biased region" description="Pro residues" evidence="3">
    <location>
        <begin position="873"/>
        <end position="888"/>
    </location>
</feature>
<dbReference type="GO" id="GO:0008270">
    <property type="term" value="F:zinc ion binding"/>
    <property type="evidence" value="ECO:0007669"/>
    <property type="project" value="UniProtKB-KW"/>
</dbReference>
<feature type="region of interest" description="Disordered" evidence="3">
    <location>
        <begin position="651"/>
        <end position="717"/>
    </location>
</feature>
<dbReference type="InterPro" id="IPR016024">
    <property type="entry name" value="ARM-type_fold"/>
</dbReference>
<feature type="coiled-coil region" evidence="2">
    <location>
        <begin position="437"/>
        <end position="482"/>
    </location>
</feature>
<dbReference type="Proteomes" id="UP001190700">
    <property type="component" value="Unassembled WGS sequence"/>
</dbReference>
<dbReference type="PROSITE" id="PS50076">
    <property type="entry name" value="DNAJ_2"/>
    <property type="match status" value="1"/>
</dbReference>
<feature type="region of interest" description="Disordered" evidence="3">
    <location>
        <begin position="557"/>
        <end position="639"/>
    </location>
</feature>
<feature type="domain" description="J" evidence="4">
    <location>
        <begin position="1022"/>
        <end position="1080"/>
    </location>
</feature>
<gene>
    <name evidence="6" type="ORF">CYMTET_10373</name>
</gene>
<dbReference type="SUPFAM" id="SSF46565">
    <property type="entry name" value="Chaperone J-domain"/>
    <property type="match status" value="1"/>
</dbReference>
<organism evidence="6 7">
    <name type="scientific">Cymbomonas tetramitiformis</name>
    <dbReference type="NCBI Taxonomy" id="36881"/>
    <lineage>
        <taxon>Eukaryota</taxon>
        <taxon>Viridiplantae</taxon>
        <taxon>Chlorophyta</taxon>
        <taxon>Pyramimonadophyceae</taxon>
        <taxon>Pyramimonadales</taxon>
        <taxon>Pyramimonadaceae</taxon>
        <taxon>Cymbomonas</taxon>
    </lineage>
</organism>
<feature type="region of interest" description="Disordered" evidence="3">
    <location>
        <begin position="848"/>
        <end position="911"/>
    </location>
</feature>
<keyword evidence="2" id="KW-0175">Coiled coil</keyword>
<dbReference type="InterPro" id="IPR001623">
    <property type="entry name" value="DnaJ_domain"/>
</dbReference>
<protein>
    <recommendedName>
        <fullName evidence="8">J domain-containing protein</fullName>
    </recommendedName>
</protein>
<dbReference type="InterPro" id="IPR011989">
    <property type="entry name" value="ARM-like"/>
</dbReference>
<dbReference type="Gene3D" id="1.25.10.10">
    <property type="entry name" value="Leucine-rich Repeat Variant"/>
    <property type="match status" value="1"/>
</dbReference>
<evidence type="ECO:0000256" key="2">
    <source>
        <dbReference type="SAM" id="Coils"/>
    </source>
</evidence>
<dbReference type="PROSITE" id="PS50157">
    <property type="entry name" value="ZINC_FINGER_C2H2_2"/>
    <property type="match status" value="1"/>
</dbReference>
<proteinExistence type="predicted"/>
<feature type="compositionally biased region" description="Low complexity" evidence="3">
    <location>
        <begin position="626"/>
        <end position="639"/>
    </location>
</feature>
<dbReference type="InterPro" id="IPR013087">
    <property type="entry name" value="Znf_C2H2_type"/>
</dbReference>
<dbReference type="CDD" id="cd06257">
    <property type="entry name" value="DnaJ"/>
    <property type="match status" value="1"/>
</dbReference>
<accession>A0AAE0GPB7</accession>
<keyword evidence="1" id="KW-0862">Zinc</keyword>
<evidence type="ECO:0000259" key="4">
    <source>
        <dbReference type="PROSITE" id="PS50076"/>
    </source>
</evidence>
<dbReference type="InterPro" id="IPR036869">
    <property type="entry name" value="J_dom_sf"/>
</dbReference>
<dbReference type="AlphaFoldDB" id="A0AAE0GPB7"/>
<reference evidence="6 7" key="1">
    <citation type="journal article" date="2015" name="Genome Biol. Evol.">
        <title>Comparative Genomics of a Bacterivorous Green Alga Reveals Evolutionary Causalities and Consequences of Phago-Mixotrophic Mode of Nutrition.</title>
        <authorList>
            <person name="Burns J.A."/>
            <person name="Paasch A."/>
            <person name="Narechania A."/>
            <person name="Kim E."/>
        </authorList>
    </citation>
    <scope>NUCLEOTIDE SEQUENCE [LARGE SCALE GENOMIC DNA]</scope>
    <source>
        <strain evidence="6 7">PLY_AMNH</strain>
    </source>
</reference>
<evidence type="ECO:0000256" key="3">
    <source>
        <dbReference type="SAM" id="MobiDB-lite"/>
    </source>
</evidence>
<name>A0AAE0GPB7_9CHLO</name>
<sequence length="1080" mass="116996">MEGLASIIAALARMDHTAAAGTTADLCLILRNVANEGVSNQQQLAAAGVVSPLMRVLQAAGPLRAAGFDPKKSGVDPKAVKRAVRSAAMALAAVTSMAGAREEAREAGGVELLVSVLRGVLKDDQTAGKRLAHTLCQLAAESLEDWDYLERVGAAAEMIALLGEDQMPPRPSVSWLHKLMVGESKAEAKEAKVTDVEKQQRAAVVEAQMDAGRRVLEAAQQEMAMREYNFTKRATQEAACSAEQARCERERGEEVAKARRAEAEKALRAERSRRVQEQAPVWEALRNDAVRVGAAMEARAAERRKEEQALAEAEAAARHRREVIEAEARRVRRERHALFNHVLDAVLDAVMVQRATEAAIRVAIHVAIQRGVAEAGTPLLSMAFVIPCRERLMADPLACSRRSGGTGGGAAAARRERARYMKESVARSVVEVLLEGVMQESARREVLRREEEALEQERVLLMERERQRARQLEEESMRVCAAVEVVWEDRVTCRLHVGPQPYVLAELFLLQPMRRGHWSEAQADPRVVLETRVVEEEGVSVDLGIAQQPRATVTLTLTQTPRPKTVPAEVVPRSRRPEAPGTVNRPSHAPPSSPRRREGLTPRTAASRPSFATRFPGPQRASRPGSPAAHAATPANTSAQTAPLEELLRGQRKQPDGVDHAGCGMETQGGGGATSRQPSGARGTAPGTPRHPMGSKDTKAGPQPGGTPSEGFDYTTCVGGDSEWVDWAADTYARPSGDAMPEPAVSAASAYSFIYAGTKEHVGPRPPARPRAQHPTAASRPASREKASTSYSYTAPPGACPLPCAQLGPAPVRHVTYPVASIPLTTAGCGTHSPEVQDARMAAWEGAWKESMGSSGPNRLAPTAASLRSPRAPEGPPPPPRQPPPPPRGSKGEAKVQPPKGAAEKEQQSTKFTCSRCGQIFSYRVRLKMHWCNAPAAPAETKPPVPGLEEVERLRKLKELEEQRQRIREWELKKARERNFQQFVDAAGGRGNQAAADETGVDEDALRADIVDMISTFTAGLDEIKFLQKFGVPATGNLKVAYRKSAMRFHPDKNRQAGIKQRIFAEEAFKAIGKKLAAYT</sequence>
<evidence type="ECO:0000256" key="1">
    <source>
        <dbReference type="PROSITE-ProRule" id="PRU00042"/>
    </source>
</evidence>
<keyword evidence="1" id="KW-0479">Metal-binding</keyword>
<evidence type="ECO:0008006" key="8">
    <source>
        <dbReference type="Google" id="ProtNLM"/>
    </source>
</evidence>
<dbReference type="Gene3D" id="1.10.287.110">
    <property type="entry name" value="DnaJ domain"/>
    <property type="match status" value="1"/>
</dbReference>
<dbReference type="EMBL" id="LGRX02003672">
    <property type="protein sequence ID" value="KAK3281864.1"/>
    <property type="molecule type" value="Genomic_DNA"/>
</dbReference>
<feature type="region of interest" description="Disordered" evidence="3">
    <location>
        <begin position="761"/>
        <end position="792"/>
    </location>
</feature>
<dbReference type="SUPFAM" id="SSF48371">
    <property type="entry name" value="ARM repeat"/>
    <property type="match status" value="1"/>
</dbReference>
<evidence type="ECO:0000313" key="7">
    <source>
        <dbReference type="Proteomes" id="UP001190700"/>
    </source>
</evidence>
<evidence type="ECO:0000259" key="5">
    <source>
        <dbReference type="PROSITE" id="PS50157"/>
    </source>
</evidence>
<keyword evidence="7" id="KW-1185">Reference proteome</keyword>
<keyword evidence="1" id="KW-0863">Zinc-finger</keyword>